<evidence type="ECO:0000313" key="1">
    <source>
        <dbReference type="EMBL" id="CZR35204.1"/>
    </source>
</evidence>
<dbReference type="VEuPathDB" id="FungiDB:FPRO_00674"/>
<evidence type="ECO:0000313" key="2">
    <source>
        <dbReference type="Proteomes" id="UP000183971"/>
    </source>
</evidence>
<name>A0A1L7V527_FUSPR</name>
<reference evidence="2" key="1">
    <citation type="journal article" date="2016" name="Genome Biol. Evol.">
        <title>Comparative 'omics' of the Fusarium fujikuroi species complex highlights differences in genetic potential and metabolite synthesis.</title>
        <authorList>
            <person name="Niehaus E.-M."/>
            <person name="Muensterkoetter M."/>
            <person name="Proctor R.H."/>
            <person name="Brown D.W."/>
            <person name="Sharon A."/>
            <person name="Idan Y."/>
            <person name="Oren-Young L."/>
            <person name="Sieber C.M."/>
            <person name="Novak O."/>
            <person name="Pencik A."/>
            <person name="Tarkowska D."/>
            <person name="Hromadova K."/>
            <person name="Freeman S."/>
            <person name="Maymon M."/>
            <person name="Elazar M."/>
            <person name="Youssef S.A."/>
            <person name="El-Shabrawy E.S.M."/>
            <person name="Shalaby A.B.A."/>
            <person name="Houterman P."/>
            <person name="Brock N.L."/>
            <person name="Burkhardt I."/>
            <person name="Tsavkelova E.A."/>
            <person name="Dickschat J.S."/>
            <person name="Galuszka P."/>
            <person name="Gueldener U."/>
            <person name="Tudzynski B."/>
        </authorList>
    </citation>
    <scope>NUCLEOTIDE SEQUENCE [LARGE SCALE GENOMIC DNA]</scope>
    <source>
        <strain evidence="2">ET1</strain>
    </source>
</reference>
<dbReference type="Proteomes" id="UP000183971">
    <property type="component" value="Unassembled WGS sequence"/>
</dbReference>
<comment type="caution">
    <text evidence="1">The sequence shown here is derived from an EMBL/GenBank/DDBJ whole genome shotgun (WGS) entry which is preliminary data.</text>
</comment>
<dbReference type="RefSeq" id="XP_031075797.1">
    <property type="nucleotide sequence ID" value="XM_031223803.1"/>
</dbReference>
<keyword evidence="2" id="KW-1185">Reference proteome</keyword>
<dbReference type="GeneID" id="42045563"/>
<protein>
    <submittedName>
        <fullName evidence="1">Uncharacterized protein</fullName>
    </submittedName>
</protein>
<proteinExistence type="predicted"/>
<accession>A0A1L7V527</accession>
<dbReference type="AlphaFoldDB" id="A0A1L7V527"/>
<dbReference type="EMBL" id="FJOF01000001">
    <property type="protein sequence ID" value="CZR35204.1"/>
    <property type="molecule type" value="Genomic_DNA"/>
</dbReference>
<gene>
    <name evidence="1" type="ORF">FPRO_00674</name>
</gene>
<organism evidence="1 2">
    <name type="scientific">Fusarium proliferatum (strain ET1)</name>
    <name type="common">Orchid endophyte fungus</name>
    <dbReference type="NCBI Taxonomy" id="1227346"/>
    <lineage>
        <taxon>Eukaryota</taxon>
        <taxon>Fungi</taxon>
        <taxon>Dikarya</taxon>
        <taxon>Ascomycota</taxon>
        <taxon>Pezizomycotina</taxon>
        <taxon>Sordariomycetes</taxon>
        <taxon>Hypocreomycetidae</taxon>
        <taxon>Hypocreales</taxon>
        <taxon>Nectriaceae</taxon>
        <taxon>Fusarium</taxon>
        <taxon>Fusarium fujikuroi species complex</taxon>
    </lineage>
</organism>
<sequence>MDSSGSFAKIKLVNMESNLKACDITFPVPVSNSPSAAFRAIVSSLSELQSSEEKARVARLSLMNGGEHIAVILLLDGHKPMESFSRLQIEMVCSGCPIPMIPISTTQDLADCLESLRRDCIRKNHAANTEQQATNDNLVCWCVEGKPLSRDQVNVLTGITSGFRGFADLCSSPGGQATICEYLGGSDGERVVSFLSNGPSHIREKQGLTGTHNV</sequence>